<evidence type="ECO:0000256" key="1">
    <source>
        <dbReference type="ARBA" id="ARBA00006479"/>
    </source>
</evidence>
<evidence type="ECO:0000313" key="3">
    <source>
        <dbReference type="Proteomes" id="UP000076796"/>
    </source>
</evidence>
<dbReference type="RefSeq" id="WP_006208670.1">
    <property type="nucleotide sequence ID" value="NZ_JARLKM010000023.1"/>
</dbReference>
<evidence type="ECO:0000313" key="2">
    <source>
        <dbReference type="EMBL" id="KZS47352.1"/>
    </source>
</evidence>
<comment type="similarity">
    <text evidence="1">Belongs to the ROK (NagC/XylR) family.</text>
</comment>
<comment type="caution">
    <text evidence="2">The sequence shown here is derived from an EMBL/GenBank/DDBJ whole genome shotgun (WGS) entry which is preliminary data.</text>
</comment>
<dbReference type="EMBL" id="LWMH01000001">
    <property type="protein sequence ID" value="KZS47352.1"/>
    <property type="molecule type" value="Genomic_DNA"/>
</dbReference>
<dbReference type="PANTHER" id="PTHR18964:SF149">
    <property type="entry name" value="BIFUNCTIONAL UDP-N-ACETYLGLUCOSAMINE 2-EPIMERASE_N-ACETYLMANNOSAMINE KINASE"/>
    <property type="match status" value="1"/>
</dbReference>
<dbReference type="Proteomes" id="UP000076796">
    <property type="component" value="Unassembled WGS sequence"/>
</dbReference>
<dbReference type="SUPFAM" id="SSF53067">
    <property type="entry name" value="Actin-like ATPase domain"/>
    <property type="match status" value="1"/>
</dbReference>
<keyword evidence="2" id="KW-0808">Transferase</keyword>
<dbReference type="InterPro" id="IPR000600">
    <property type="entry name" value="ROK"/>
</dbReference>
<keyword evidence="2" id="KW-0418">Kinase</keyword>
<proteinExistence type="inferred from homology"/>
<dbReference type="STRING" id="59843.A3958_15550"/>
<gene>
    <name evidence="2" type="ORF">AWU65_16170</name>
</gene>
<keyword evidence="3" id="KW-1185">Reference proteome</keyword>
<dbReference type="GO" id="GO:0016301">
    <property type="term" value="F:kinase activity"/>
    <property type="evidence" value="ECO:0007669"/>
    <property type="project" value="UniProtKB-KW"/>
</dbReference>
<dbReference type="Gene3D" id="3.30.420.40">
    <property type="match status" value="2"/>
</dbReference>
<accession>A0A163KM79</accession>
<dbReference type="CDD" id="cd24068">
    <property type="entry name" value="ASKHA_NBD_ROK_FnNanK-like"/>
    <property type="match status" value="1"/>
</dbReference>
<organism evidence="2 3">
    <name type="scientific">Paenibacillus glucanolyticus</name>
    <dbReference type="NCBI Taxonomy" id="59843"/>
    <lineage>
        <taxon>Bacteria</taxon>
        <taxon>Bacillati</taxon>
        <taxon>Bacillota</taxon>
        <taxon>Bacilli</taxon>
        <taxon>Bacillales</taxon>
        <taxon>Paenibacillaceae</taxon>
        <taxon>Paenibacillus</taxon>
    </lineage>
</organism>
<sequence>MSYAIGVDIGGTKVQFAVIDREGNITNRHRVPTEANKGPEQLMNKVLLGIDMMMESIDQEEEIQGIGIGSAGQIDYREGTVRYAGDTLPDWTGTAIKEMIARRYNTSVYVDNDVNVIAIAEKMYGVGKDCDHFVCLALGTGIGGAVMEAGRLIRGVFGGAAELGHVSIDINGPRCSCGNNGCVELYASGSGIARLGLEMQRNGSASYAWRPNARDIIQAWHQHDPSATQVMRIVIRALGSAIAGYIHTFNPEAVVVGGGVAQSGPRFLQALDQEVNARTSSYMRGCCRLIPANFGSDAGVIGAAAQVWHYGESSCSQYMI</sequence>
<reference evidence="2" key="1">
    <citation type="journal article" date="2016" name="Genome Announc.">
        <title>Draft genomes of two strains of Paenibacillus glucanolyticus with capability to degrade lignocellulose.</title>
        <authorList>
            <person name="Mathews S.L."/>
            <person name="Pawlak J."/>
            <person name="Grunden A.M."/>
        </authorList>
    </citation>
    <scope>NUCLEOTIDE SEQUENCE [LARGE SCALE GENOMIC DNA]</scope>
    <source>
        <strain evidence="2">SLM1</strain>
    </source>
</reference>
<dbReference type="OrthoDB" id="9795247at2"/>
<dbReference type="InterPro" id="IPR049874">
    <property type="entry name" value="ROK_cs"/>
</dbReference>
<dbReference type="PANTHER" id="PTHR18964">
    <property type="entry name" value="ROK (REPRESSOR, ORF, KINASE) FAMILY"/>
    <property type="match status" value="1"/>
</dbReference>
<name>A0A163KM79_9BACL</name>
<dbReference type="PROSITE" id="PS01125">
    <property type="entry name" value="ROK"/>
    <property type="match status" value="1"/>
</dbReference>
<dbReference type="AlphaFoldDB" id="A0A163KM79"/>
<dbReference type="Pfam" id="PF00480">
    <property type="entry name" value="ROK"/>
    <property type="match status" value="1"/>
</dbReference>
<protein>
    <submittedName>
        <fullName evidence="2">Sugar kinase</fullName>
    </submittedName>
</protein>
<dbReference type="InterPro" id="IPR043129">
    <property type="entry name" value="ATPase_NBD"/>
</dbReference>